<evidence type="ECO:0000313" key="2">
    <source>
        <dbReference type="EMBL" id="CAE2267964.1"/>
    </source>
</evidence>
<evidence type="ECO:0000256" key="1">
    <source>
        <dbReference type="SAM" id="MobiDB-lite"/>
    </source>
</evidence>
<feature type="region of interest" description="Disordered" evidence="1">
    <location>
        <begin position="61"/>
        <end position="80"/>
    </location>
</feature>
<reference evidence="2" key="1">
    <citation type="submission" date="2021-01" db="EMBL/GenBank/DDBJ databases">
        <authorList>
            <person name="Corre E."/>
            <person name="Pelletier E."/>
            <person name="Niang G."/>
            <person name="Scheremetjew M."/>
            <person name="Finn R."/>
            <person name="Kale V."/>
            <person name="Holt S."/>
            <person name="Cochrane G."/>
            <person name="Meng A."/>
            <person name="Brown T."/>
            <person name="Cohen L."/>
        </authorList>
    </citation>
    <scope>NUCLEOTIDE SEQUENCE</scope>
    <source>
        <strain evidence="2">Isolate 1302-5</strain>
    </source>
</reference>
<gene>
    <name evidence="2" type="ORF">OAUR00152_LOCUS30110</name>
</gene>
<dbReference type="AlphaFoldDB" id="A0A7S4JLZ5"/>
<protein>
    <submittedName>
        <fullName evidence="2">Uncharacterized protein</fullName>
    </submittedName>
</protein>
<sequence length="101" mass="11064">MTNGVPAISAHSKLGGFDHGFNSRYFSSSARDAAFQSFRNSSTGRFQRSCTMLMPNSFPSESALSMASHPPSAHRARLNPMGSNMESTLYSFFSRAWTTSN</sequence>
<dbReference type="EMBL" id="HBKQ01043671">
    <property type="protein sequence ID" value="CAE2267964.1"/>
    <property type="molecule type" value="Transcribed_RNA"/>
</dbReference>
<organism evidence="2">
    <name type="scientific">Odontella aurita</name>
    <dbReference type="NCBI Taxonomy" id="265563"/>
    <lineage>
        <taxon>Eukaryota</taxon>
        <taxon>Sar</taxon>
        <taxon>Stramenopiles</taxon>
        <taxon>Ochrophyta</taxon>
        <taxon>Bacillariophyta</taxon>
        <taxon>Mediophyceae</taxon>
        <taxon>Biddulphiophycidae</taxon>
        <taxon>Eupodiscales</taxon>
        <taxon>Odontellaceae</taxon>
        <taxon>Odontella</taxon>
    </lineage>
</organism>
<name>A0A7S4JLZ5_9STRA</name>
<proteinExistence type="predicted"/>
<accession>A0A7S4JLZ5</accession>